<feature type="region of interest" description="Disordered" evidence="6">
    <location>
        <begin position="364"/>
        <end position="389"/>
    </location>
</feature>
<accession>A0A9P4S436</accession>
<dbReference type="InterPro" id="IPR052337">
    <property type="entry name" value="SAT4-like"/>
</dbReference>
<dbReference type="PANTHER" id="PTHR33048:SF132">
    <property type="entry name" value="MEMBRANE PROTEIN, PUTATIVE (AFU_ORTHOLOGUE AFUA_6G07820)-RELATED"/>
    <property type="match status" value="1"/>
</dbReference>
<evidence type="ECO:0000256" key="7">
    <source>
        <dbReference type="SAM" id="Phobius"/>
    </source>
</evidence>
<evidence type="ECO:0000256" key="5">
    <source>
        <dbReference type="ARBA" id="ARBA00038359"/>
    </source>
</evidence>
<comment type="caution">
    <text evidence="9">The sequence shown here is derived from an EMBL/GenBank/DDBJ whole genome shotgun (WGS) entry which is preliminary data.</text>
</comment>
<proteinExistence type="inferred from homology"/>
<evidence type="ECO:0000256" key="6">
    <source>
        <dbReference type="SAM" id="MobiDB-lite"/>
    </source>
</evidence>
<dbReference type="Pfam" id="PF20684">
    <property type="entry name" value="Fung_rhodopsin"/>
    <property type="match status" value="1"/>
</dbReference>
<feature type="transmembrane region" description="Helical" evidence="7">
    <location>
        <begin position="198"/>
        <end position="218"/>
    </location>
</feature>
<evidence type="ECO:0000256" key="3">
    <source>
        <dbReference type="ARBA" id="ARBA00022989"/>
    </source>
</evidence>
<sequence length="389" mass="43748">MTLTRGEAALATSIVFTVIALVTVILRLFTRFFLIKNHGPEDWCIIPAIVTSVAFTCLIGEQVKYGMGKHIADIPIEDSARSLKPFWATLWLYNISLSTTKLSIILQYMRVFTTPKMRISCIIAMVALGIVSLWTFFSSIFICYPIAYFWDSTIDGKCMNKFAVWYANASLQLFFDVLLIALPMPVIQRLKLGKKQKYALMFVFGLGGFVCLVGILRFENLTRIEKSFDPTYDNAPGAMWSAIEDNVGIICACLPAMRPLLSKIMPTFFPGSSAERSNNYMTGTHKGSGHMRSTRNKSKSGMGLTTNVDTVFEMVTSKEALSRKNSKMEVKDEEDDRHIKVVTVLDQSYELEPARVTDIEVDGRSRDVESLDDASDKDLVWDRRHRGAS</sequence>
<evidence type="ECO:0000313" key="9">
    <source>
        <dbReference type="EMBL" id="KAF2835883.1"/>
    </source>
</evidence>
<dbReference type="InterPro" id="IPR049326">
    <property type="entry name" value="Rhodopsin_dom_fungi"/>
</dbReference>
<feature type="region of interest" description="Disordered" evidence="6">
    <location>
        <begin position="279"/>
        <end position="303"/>
    </location>
</feature>
<feature type="transmembrane region" description="Helical" evidence="7">
    <location>
        <begin position="6"/>
        <end position="30"/>
    </location>
</feature>
<evidence type="ECO:0000256" key="1">
    <source>
        <dbReference type="ARBA" id="ARBA00004141"/>
    </source>
</evidence>
<evidence type="ECO:0000259" key="8">
    <source>
        <dbReference type="Pfam" id="PF20684"/>
    </source>
</evidence>
<dbReference type="OrthoDB" id="444631at2759"/>
<feature type="compositionally biased region" description="Basic residues" evidence="6">
    <location>
        <begin position="287"/>
        <end position="298"/>
    </location>
</feature>
<evidence type="ECO:0000256" key="2">
    <source>
        <dbReference type="ARBA" id="ARBA00022692"/>
    </source>
</evidence>
<keyword evidence="3 7" id="KW-1133">Transmembrane helix</keyword>
<dbReference type="Proteomes" id="UP000799429">
    <property type="component" value="Unassembled WGS sequence"/>
</dbReference>
<feature type="compositionally biased region" description="Basic and acidic residues" evidence="6">
    <location>
        <begin position="364"/>
        <end position="382"/>
    </location>
</feature>
<feature type="transmembrane region" description="Helical" evidence="7">
    <location>
        <begin position="42"/>
        <end position="61"/>
    </location>
</feature>
<comment type="subcellular location">
    <subcellularLocation>
        <location evidence="1">Membrane</location>
        <topology evidence="1">Multi-pass membrane protein</topology>
    </subcellularLocation>
</comment>
<dbReference type="AlphaFoldDB" id="A0A9P4S436"/>
<dbReference type="GO" id="GO:0016020">
    <property type="term" value="C:membrane"/>
    <property type="evidence" value="ECO:0007669"/>
    <property type="project" value="UniProtKB-SubCell"/>
</dbReference>
<evidence type="ECO:0000313" key="10">
    <source>
        <dbReference type="Proteomes" id="UP000799429"/>
    </source>
</evidence>
<feature type="transmembrane region" description="Helical" evidence="7">
    <location>
        <begin position="162"/>
        <end position="186"/>
    </location>
</feature>
<gene>
    <name evidence="9" type="ORF">M501DRAFT_941205</name>
</gene>
<reference evidence="9" key="1">
    <citation type="journal article" date="2020" name="Stud. Mycol.">
        <title>101 Dothideomycetes genomes: a test case for predicting lifestyles and emergence of pathogens.</title>
        <authorList>
            <person name="Haridas S."/>
            <person name="Albert R."/>
            <person name="Binder M."/>
            <person name="Bloem J."/>
            <person name="Labutti K."/>
            <person name="Salamov A."/>
            <person name="Andreopoulos B."/>
            <person name="Baker S."/>
            <person name="Barry K."/>
            <person name="Bills G."/>
            <person name="Bluhm B."/>
            <person name="Cannon C."/>
            <person name="Castanera R."/>
            <person name="Culley D."/>
            <person name="Daum C."/>
            <person name="Ezra D."/>
            <person name="Gonzalez J."/>
            <person name="Henrissat B."/>
            <person name="Kuo A."/>
            <person name="Liang C."/>
            <person name="Lipzen A."/>
            <person name="Lutzoni F."/>
            <person name="Magnuson J."/>
            <person name="Mondo S."/>
            <person name="Nolan M."/>
            <person name="Ohm R."/>
            <person name="Pangilinan J."/>
            <person name="Park H.-J."/>
            <person name="Ramirez L."/>
            <person name="Alfaro M."/>
            <person name="Sun H."/>
            <person name="Tritt A."/>
            <person name="Yoshinaga Y."/>
            <person name="Zwiers L.-H."/>
            <person name="Turgeon B."/>
            <person name="Goodwin S."/>
            <person name="Spatafora J."/>
            <person name="Crous P."/>
            <person name="Grigoriev I."/>
        </authorList>
    </citation>
    <scope>NUCLEOTIDE SEQUENCE</scope>
    <source>
        <strain evidence="9">CBS 101060</strain>
    </source>
</reference>
<comment type="similarity">
    <text evidence="5">Belongs to the SAT4 family.</text>
</comment>
<feature type="transmembrane region" description="Helical" evidence="7">
    <location>
        <begin position="121"/>
        <end position="150"/>
    </location>
</feature>
<feature type="transmembrane region" description="Helical" evidence="7">
    <location>
        <begin position="90"/>
        <end position="109"/>
    </location>
</feature>
<dbReference type="PANTHER" id="PTHR33048">
    <property type="entry name" value="PTH11-LIKE INTEGRAL MEMBRANE PROTEIN (AFU_ORTHOLOGUE AFUA_5G11245)"/>
    <property type="match status" value="1"/>
</dbReference>
<name>A0A9P4S436_9PEZI</name>
<feature type="domain" description="Rhodopsin" evidence="8">
    <location>
        <begin position="26"/>
        <end position="263"/>
    </location>
</feature>
<protein>
    <recommendedName>
        <fullName evidence="8">Rhodopsin domain-containing protein</fullName>
    </recommendedName>
</protein>
<keyword evidence="4 7" id="KW-0472">Membrane</keyword>
<keyword evidence="2 7" id="KW-0812">Transmembrane</keyword>
<evidence type="ECO:0000256" key="4">
    <source>
        <dbReference type="ARBA" id="ARBA00023136"/>
    </source>
</evidence>
<organism evidence="9 10">
    <name type="scientific">Patellaria atrata CBS 101060</name>
    <dbReference type="NCBI Taxonomy" id="1346257"/>
    <lineage>
        <taxon>Eukaryota</taxon>
        <taxon>Fungi</taxon>
        <taxon>Dikarya</taxon>
        <taxon>Ascomycota</taxon>
        <taxon>Pezizomycotina</taxon>
        <taxon>Dothideomycetes</taxon>
        <taxon>Dothideomycetes incertae sedis</taxon>
        <taxon>Patellariales</taxon>
        <taxon>Patellariaceae</taxon>
        <taxon>Patellaria</taxon>
    </lineage>
</organism>
<keyword evidence="10" id="KW-1185">Reference proteome</keyword>
<dbReference type="EMBL" id="MU006106">
    <property type="protein sequence ID" value="KAF2835883.1"/>
    <property type="molecule type" value="Genomic_DNA"/>
</dbReference>